<dbReference type="EMBL" id="DVMJ01000050">
    <property type="protein sequence ID" value="HIU13507.1"/>
    <property type="molecule type" value="Genomic_DNA"/>
</dbReference>
<dbReference type="InterPro" id="IPR023839">
    <property type="entry name" value="Firmicutes_EssC_C"/>
</dbReference>
<dbReference type="InterPro" id="IPR008984">
    <property type="entry name" value="SMAD_FHA_dom_sf"/>
</dbReference>
<evidence type="ECO:0000259" key="6">
    <source>
        <dbReference type="PROSITE" id="PS50901"/>
    </source>
</evidence>
<dbReference type="Gene3D" id="2.60.200.20">
    <property type="match status" value="1"/>
</dbReference>
<dbReference type="GO" id="GO:0005524">
    <property type="term" value="F:ATP binding"/>
    <property type="evidence" value="ECO:0007669"/>
    <property type="project" value="UniProtKB-UniRule"/>
</dbReference>
<evidence type="ECO:0000259" key="5">
    <source>
        <dbReference type="PROSITE" id="PS50006"/>
    </source>
</evidence>
<dbReference type="CDD" id="cd00060">
    <property type="entry name" value="FHA"/>
    <property type="match status" value="1"/>
</dbReference>
<evidence type="ECO:0000256" key="1">
    <source>
        <dbReference type="ARBA" id="ARBA00022737"/>
    </source>
</evidence>
<dbReference type="CDD" id="cd01127">
    <property type="entry name" value="TrwB_TraG_TraD_VirD4"/>
    <property type="match status" value="1"/>
</dbReference>
<dbReference type="GO" id="GO:0003677">
    <property type="term" value="F:DNA binding"/>
    <property type="evidence" value="ECO:0007669"/>
    <property type="project" value="InterPro"/>
</dbReference>
<accession>A0A9D1HPF9</accession>
<evidence type="ECO:0000313" key="7">
    <source>
        <dbReference type="EMBL" id="HIU13507.1"/>
    </source>
</evidence>
<name>A0A9D1HPF9_9FIRM</name>
<dbReference type="InterPro" id="IPR050206">
    <property type="entry name" value="FtsK/SpoIIIE/SftA"/>
</dbReference>
<evidence type="ECO:0000256" key="4">
    <source>
        <dbReference type="PROSITE-ProRule" id="PRU00289"/>
    </source>
</evidence>
<dbReference type="Gene3D" id="3.40.50.300">
    <property type="entry name" value="P-loop containing nucleotide triphosphate hydrolases"/>
    <property type="match status" value="3"/>
</dbReference>
<evidence type="ECO:0000256" key="2">
    <source>
        <dbReference type="ARBA" id="ARBA00022741"/>
    </source>
</evidence>
<keyword evidence="1" id="KW-0677">Repeat</keyword>
<keyword evidence="2 4" id="KW-0547">Nucleotide-binding</keyword>
<dbReference type="Pfam" id="PF00498">
    <property type="entry name" value="FHA"/>
    <property type="match status" value="1"/>
</dbReference>
<feature type="domain" description="FHA" evidence="5">
    <location>
        <begin position="105"/>
        <end position="154"/>
    </location>
</feature>
<feature type="binding site" evidence="4">
    <location>
        <begin position="689"/>
        <end position="696"/>
    </location>
    <ligand>
        <name>ATP</name>
        <dbReference type="ChEBI" id="CHEBI:30616"/>
    </ligand>
</feature>
<sequence>MSEAVAFQYENLSLYAILEEGKCLTIGSGQYDHLRIASLGSSQFTLEMFDGKVYLSGKAPYAFDRYLLPATGTFPIDQAHLMFLYLSPASGVSPLSFTLPFQGEISIGRLATSDLCLALPFISRKHLSLSIQEGAVTLTNHSKNNGTYVNGKRAWKTQLKAGDVISILTCRLLYDGQQLHFENVGESLTIHAKQSKPVMVQEAPTGRVFHRSPRLKSQLPSQEVVLASPPNKNLQNPQKRSLFLQMLGTGTMFTTSMLMGMASPAYMAARSLSLIMPIANMITQRKQDKKMQAQLEQYEALRKELYGKYIEDQKSRIQFYADKQREIITHENPSSTQCLAMPETLDRQLWERTARDADFLDVRLGMGYEKLCVEVKAGRQEANFQMDYDEMKQLASEIIEETAYVDRVPVRLPLTKYQTVGVIGQREKVLSEVRNMIIALTTTHFYKDVKLVGIFDEQESDFWAPMRWLPHVFDDARQSRYMAFNYLDANRLCDRLLEQVIAERKRLLEQRQSYHQRALLPHYILVIGSKRYLSHHPIMEHLLNHQPELGITAIFLFDDLYDLPLETQFIIDVDGEQGFGVGYEPSKTDERFLFSFDDFVGQSAFDHFSRQMASIEVAGYAKQADIPSRITFLEGYQAKCVEDLHIDQRWKKPRQDESMPAAIGMMANQRIFYLDTYEKMHGPHGLIAGATGEGKSELLKTWILSMMINYSSEDVNFVFIDYKGGGMASHFRGAPHVVGEITNLTTGMDRAFEALRSENRRRMALFQQYQVPDNDISHYHEWYRAGKVTEVVPHLFVVVDEFKMLKQQNPEATRQMVEIATIGRALGVHLVLATQSPGEAIDESIQKNAQYRLCLRLQFASESRELIGTIDATSLRNKGRCYVNVKRTGTYEVFQSFYSGAPYDPKGAKQNEHTSQVSEVLMDGTRVALQSSSNLDQTHVPSECEAIVQELIRVAKQMQMPERPRLWLDELPDQIALQDLMPSDYEKGKWDAHLPWLQVPIGLYDSPSTQSQGVLSIDFQRDGNLAIYGSVASGKTNLIKTMMMSIGVHYDPKDVQIYGIDCGGGSTTIFNSLPHVGGIARDGETEKIEALLKMLNDEIERRRQHFLEVAEGIVSLQEYREVVKPDIPAWIFFVDNIVSFLQSYERLYDALYSIVFKGASYGVYFVMSANTTTGYRSQINYHVPNRITLEMNDRADYAVIGKFQGVPLPDRPGRALCKGPLAMQIALFERGDNEAQRTQNLRVFLKQMNAEYDGPRAKRVPVLPETVRMSDLLDFYTQVTRLPIGYRYEDISPAYIDFKRSHTFLVTGIPRSGKSRLLENIMTMIHQRFAHCQLYVFDSVSQSLQECAAFVDHYVVCSHQEKVQEAFIELAGKLNARKKDPELLSEKPEIFIFIDHLHDFYTYLPASVSKIMTNVTMRSAGLKVYFVIAGNVDEVQAYVRARTPSEVSFLTNQQAGIILSGTISAYRFYTTDRVPFEKRMQPLESKEAYQVEGTSLIRIRPAK</sequence>
<dbReference type="PROSITE" id="PS50901">
    <property type="entry name" value="FTSK"/>
    <property type="match status" value="2"/>
</dbReference>
<dbReference type="InterPro" id="IPR002543">
    <property type="entry name" value="FtsK_dom"/>
</dbReference>
<dbReference type="SUPFAM" id="SSF49879">
    <property type="entry name" value="SMAD/FHA domain"/>
    <property type="match status" value="1"/>
</dbReference>
<dbReference type="Proteomes" id="UP000824175">
    <property type="component" value="Unassembled WGS sequence"/>
</dbReference>
<dbReference type="PROSITE" id="PS50006">
    <property type="entry name" value="FHA_DOMAIN"/>
    <property type="match status" value="1"/>
</dbReference>
<comment type="caution">
    <text evidence="7">The sequence shown here is derived from an EMBL/GenBank/DDBJ whole genome shotgun (WGS) entry which is preliminary data.</text>
</comment>
<evidence type="ECO:0000256" key="3">
    <source>
        <dbReference type="ARBA" id="ARBA00022840"/>
    </source>
</evidence>
<dbReference type="SUPFAM" id="SSF52540">
    <property type="entry name" value="P-loop containing nucleoside triphosphate hydrolases"/>
    <property type="match status" value="2"/>
</dbReference>
<organism evidence="7 8">
    <name type="scientific">Candidatus Fimiplasma intestinipullorum</name>
    <dbReference type="NCBI Taxonomy" id="2840825"/>
    <lineage>
        <taxon>Bacteria</taxon>
        <taxon>Bacillati</taxon>
        <taxon>Bacillota</taxon>
        <taxon>Clostridia</taxon>
        <taxon>Eubacteriales</taxon>
        <taxon>Candidatus Fimiplasma</taxon>
    </lineage>
</organism>
<gene>
    <name evidence="7" type="primary">essC</name>
    <name evidence="7" type="ORF">IAD15_05500</name>
</gene>
<reference evidence="7" key="1">
    <citation type="submission" date="2020-10" db="EMBL/GenBank/DDBJ databases">
        <authorList>
            <person name="Gilroy R."/>
        </authorList>
    </citation>
    <scope>NUCLEOTIDE SEQUENCE</scope>
    <source>
        <strain evidence="7">CHK195-11698</strain>
    </source>
</reference>
<dbReference type="Pfam" id="PF01580">
    <property type="entry name" value="FtsK_SpoIIIE"/>
    <property type="match status" value="2"/>
</dbReference>
<feature type="domain" description="FtsK" evidence="6">
    <location>
        <begin position="1012"/>
        <end position="1198"/>
    </location>
</feature>
<feature type="domain" description="FtsK" evidence="6">
    <location>
        <begin position="668"/>
        <end position="864"/>
    </location>
</feature>
<dbReference type="NCBIfam" id="TIGR03928">
    <property type="entry name" value="T7_EssCb_Firm"/>
    <property type="match status" value="1"/>
</dbReference>
<proteinExistence type="predicted"/>
<dbReference type="InterPro" id="IPR027417">
    <property type="entry name" value="P-loop_NTPase"/>
</dbReference>
<dbReference type="PANTHER" id="PTHR22683">
    <property type="entry name" value="SPORULATION PROTEIN RELATED"/>
    <property type="match status" value="1"/>
</dbReference>
<dbReference type="PANTHER" id="PTHR22683:SF1">
    <property type="entry name" value="TYPE VII SECRETION SYSTEM PROTEIN ESSC"/>
    <property type="match status" value="1"/>
</dbReference>
<dbReference type="InterPro" id="IPR000253">
    <property type="entry name" value="FHA_dom"/>
</dbReference>
<feature type="binding site" evidence="4">
    <location>
        <begin position="1029"/>
        <end position="1036"/>
    </location>
    <ligand>
        <name>ATP</name>
        <dbReference type="ChEBI" id="CHEBI:30616"/>
    </ligand>
</feature>
<evidence type="ECO:0000313" key="8">
    <source>
        <dbReference type="Proteomes" id="UP000824175"/>
    </source>
</evidence>
<dbReference type="SMART" id="SM00240">
    <property type="entry name" value="FHA"/>
    <property type="match status" value="1"/>
</dbReference>
<protein>
    <submittedName>
        <fullName evidence="7">Type VII secretion protein EssC</fullName>
    </submittedName>
</protein>
<keyword evidence="3 4" id="KW-0067">ATP-binding</keyword>
<reference evidence="7" key="2">
    <citation type="journal article" date="2021" name="PeerJ">
        <title>Extensive microbial diversity within the chicken gut microbiome revealed by metagenomics and culture.</title>
        <authorList>
            <person name="Gilroy R."/>
            <person name="Ravi A."/>
            <person name="Getino M."/>
            <person name="Pursley I."/>
            <person name="Horton D.L."/>
            <person name="Alikhan N.F."/>
            <person name="Baker D."/>
            <person name="Gharbi K."/>
            <person name="Hall N."/>
            <person name="Watson M."/>
            <person name="Adriaenssens E.M."/>
            <person name="Foster-Nyarko E."/>
            <person name="Jarju S."/>
            <person name="Secka A."/>
            <person name="Antonio M."/>
            <person name="Oren A."/>
            <person name="Chaudhuri R.R."/>
            <person name="La Ragione R."/>
            <person name="Hildebrand F."/>
            <person name="Pallen M.J."/>
        </authorList>
    </citation>
    <scope>NUCLEOTIDE SEQUENCE</scope>
    <source>
        <strain evidence="7">CHK195-11698</strain>
    </source>
</reference>